<proteinExistence type="predicted"/>
<gene>
    <name evidence="2" type="ORF">CGI_10020227</name>
</gene>
<feature type="compositionally biased region" description="Polar residues" evidence="1">
    <location>
        <begin position="83"/>
        <end position="93"/>
    </location>
</feature>
<dbReference type="AlphaFoldDB" id="K1QH94"/>
<dbReference type="HOGENOM" id="CLU_1769873_0_0_1"/>
<evidence type="ECO:0000313" key="2">
    <source>
        <dbReference type="EMBL" id="EKC36162.1"/>
    </source>
</evidence>
<feature type="region of interest" description="Disordered" evidence="1">
    <location>
        <begin position="126"/>
        <end position="147"/>
    </location>
</feature>
<sequence length="147" mass="16562">MPENLFLVKGTRTVFSEQGDSGSLVFSRPKTGRQNYINVIGMVFANNYLSREDESDDDQNLKKDKEMECSPMKDTERVEENLNETTSSNTSASFVGDDEQNTENLSCCYRIHPAFALFKEERGVEAKFKDDLPTPSSSSDDSYEEAS</sequence>
<accession>K1QH94</accession>
<feature type="compositionally biased region" description="Basic and acidic residues" evidence="1">
    <location>
        <begin position="59"/>
        <end position="80"/>
    </location>
</feature>
<name>K1QH94_MAGGI</name>
<dbReference type="InParanoid" id="K1QH94"/>
<dbReference type="EMBL" id="JH821812">
    <property type="protein sequence ID" value="EKC36162.1"/>
    <property type="molecule type" value="Genomic_DNA"/>
</dbReference>
<feature type="region of interest" description="Disordered" evidence="1">
    <location>
        <begin position="51"/>
        <end position="97"/>
    </location>
</feature>
<organism evidence="2">
    <name type="scientific">Magallana gigas</name>
    <name type="common">Pacific oyster</name>
    <name type="synonym">Crassostrea gigas</name>
    <dbReference type="NCBI Taxonomy" id="29159"/>
    <lineage>
        <taxon>Eukaryota</taxon>
        <taxon>Metazoa</taxon>
        <taxon>Spiralia</taxon>
        <taxon>Lophotrochozoa</taxon>
        <taxon>Mollusca</taxon>
        <taxon>Bivalvia</taxon>
        <taxon>Autobranchia</taxon>
        <taxon>Pteriomorphia</taxon>
        <taxon>Ostreida</taxon>
        <taxon>Ostreoidea</taxon>
        <taxon>Ostreidae</taxon>
        <taxon>Magallana</taxon>
    </lineage>
</organism>
<protein>
    <submittedName>
        <fullName evidence="2">Uncharacterized protein</fullName>
    </submittedName>
</protein>
<reference evidence="2" key="1">
    <citation type="journal article" date="2012" name="Nature">
        <title>The oyster genome reveals stress adaptation and complexity of shell formation.</title>
        <authorList>
            <person name="Zhang G."/>
            <person name="Fang X."/>
            <person name="Guo X."/>
            <person name="Li L."/>
            <person name="Luo R."/>
            <person name="Xu F."/>
            <person name="Yang P."/>
            <person name="Zhang L."/>
            <person name="Wang X."/>
            <person name="Qi H."/>
            <person name="Xiong Z."/>
            <person name="Que H."/>
            <person name="Xie Y."/>
            <person name="Holland P.W."/>
            <person name="Paps J."/>
            <person name="Zhu Y."/>
            <person name="Wu F."/>
            <person name="Chen Y."/>
            <person name="Wang J."/>
            <person name="Peng C."/>
            <person name="Meng J."/>
            <person name="Yang L."/>
            <person name="Liu J."/>
            <person name="Wen B."/>
            <person name="Zhang N."/>
            <person name="Huang Z."/>
            <person name="Zhu Q."/>
            <person name="Feng Y."/>
            <person name="Mount A."/>
            <person name="Hedgecock D."/>
            <person name="Xu Z."/>
            <person name="Liu Y."/>
            <person name="Domazet-Loso T."/>
            <person name="Du Y."/>
            <person name="Sun X."/>
            <person name="Zhang S."/>
            <person name="Liu B."/>
            <person name="Cheng P."/>
            <person name="Jiang X."/>
            <person name="Li J."/>
            <person name="Fan D."/>
            <person name="Wang W."/>
            <person name="Fu W."/>
            <person name="Wang T."/>
            <person name="Wang B."/>
            <person name="Zhang J."/>
            <person name="Peng Z."/>
            <person name="Li Y."/>
            <person name="Li N."/>
            <person name="Wang J."/>
            <person name="Chen M."/>
            <person name="He Y."/>
            <person name="Tan F."/>
            <person name="Song X."/>
            <person name="Zheng Q."/>
            <person name="Huang R."/>
            <person name="Yang H."/>
            <person name="Du X."/>
            <person name="Chen L."/>
            <person name="Yang M."/>
            <person name="Gaffney P.M."/>
            <person name="Wang S."/>
            <person name="Luo L."/>
            <person name="She Z."/>
            <person name="Ming Y."/>
            <person name="Huang W."/>
            <person name="Zhang S."/>
            <person name="Huang B."/>
            <person name="Zhang Y."/>
            <person name="Qu T."/>
            <person name="Ni P."/>
            <person name="Miao G."/>
            <person name="Wang J."/>
            <person name="Wang Q."/>
            <person name="Steinberg C.E."/>
            <person name="Wang H."/>
            <person name="Li N."/>
            <person name="Qian L."/>
            <person name="Zhang G."/>
            <person name="Li Y."/>
            <person name="Yang H."/>
            <person name="Liu X."/>
            <person name="Wang J."/>
            <person name="Yin Y."/>
            <person name="Wang J."/>
        </authorList>
    </citation>
    <scope>NUCLEOTIDE SEQUENCE [LARGE SCALE GENOMIC DNA]</scope>
    <source>
        <strain evidence="2">05x7-T-G4-1.051#20</strain>
    </source>
</reference>
<evidence type="ECO:0000256" key="1">
    <source>
        <dbReference type="SAM" id="MobiDB-lite"/>
    </source>
</evidence>